<dbReference type="AlphaFoldDB" id="A0AAV3NSC0"/>
<evidence type="ECO:0000256" key="1">
    <source>
        <dbReference type="SAM" id="SignalP"/>
    </source>
</evidence>
<feature type="signal peptide" evidence="1">
    <location>
        <begin position="1"/>
        <end position="25"/>
    </location>
</feature>
<comment type="caution">
    <text evidence="2">The sequence shown here is derived from an EMBL/GenBank/DDBJ whole genome shotgun (WGS) entry which is preliminary data.</text>
</comment>
<feature type="chain" id="PRO_5043472558" evidence="1">
    <location>
        <begin position="26"/>
        <end position="110"/>
    </location>
</feature>
<accession>A0AAV3NSC0</accession>
<proteinExistence type="predicted"/>
<dbReference type="EMBL" id="BAABME010000203">
    <property type="protein sequence ID" value="GAA0140658.1"/>
    <property type="molecule type" value="Genomic_DNA"/>
</dbReference>
<dbReference type="Proteomes" id="UP001454036">
    <property type="component" value="Unassembled WGS sequence"/>
</dbReference>
<sequence>MKLFLLLFIEKWFGLSLLRLWRVSCRGSYKLEVARNDPNEFHVIPLIHWISDDNARSRISDRGDALLNRRVSNEITAASRAENEGVVLMLLLEKDMNEVIDVRNFKLSVG</sequence>
<gene>
    <name evidence="2" type="ORF">LIER_01965</name>
</gene>
<evidence type="ECO:0000313" key="2">
    <source>
        <dbReference type="EMBL" id="GAA0140658.1"/>
    </source>
</evidence>
<protein>
    <submittedName>
        <fullName evidence="2">Uncharacterized protein</fullName>
    </submittedName>
</protein>
<reference evidence="2 3" key="1">
    <citation type="submission" date="2024-01" db="EMBL/GenBank/DDBJ databases">
        <title>The complete chloroplast genome sequence of Lithospermum erythrorhizon: insights into the phylogenetic relationship among Boraginaceae species and the maternal lineages of purple gromwells.</title>
        <authorList>
            <person name="Okada T."/>
            <person name="Watanabe K."/>
        </authorList>
    </citation>
    <scope>NUCLEOTIDE SEQUENCE [LARGE SCALE GENOMIC DNA]</scope>
</reference>
<evidence type="ECO:0000313" key="3">
    <source>
        <dbReference type="Proteomes" id="UP001454036"/>
    </source>
</evidence>
<keyword evidence="1" id="KW-0732">Signal</keyword>
<keyword evidence="3" id="KW-1185">Reference proteome</keyword>
<organism evidence="2 3">
    <name type="scientific">Lithospermum erythrorhizon</name>
    <name type="common">Purple gromwell</name>
    <name type="synonym">Lithospermum officinale var. erythrorhizon</name>
    <dbReference type="NCBI Taxonomy" id="34254"/>
    <lineage>
        <taxon>Eukaryota</taxon>
        <taxon>Viridiplantae</taxon>
        <taxon>Streptophyta</taxon>
        <taxon>Embryophyta</taxon>
        <taxon>Tracheophyta</taxon>
        <taxon>Spermatophyta</taxon>
        <taxon>Magnoliopsida</taxon>
        <taxon>eudicotyledons</taxon>
        <taxon>Gunneridae</taxon>
        <taxon>Pentapetalae</taxon>
        <taxon>asterids</taxon>
        <taxon>lamiids</taxon>
        <taxon>Boraginales</taxon>
        <taxon>Boraginaceae</taxon>
        <taxon>Boraginoideae</taxon>
        <taxon>Lithospermeae</taxon>
        <taxon>Lithospermum</taxon>
    </lineage>
</organism>
<name>A0AAV3NSC0_LITER</name>